<evidence type="ECO:0000313" key="10">
    <source>
        <dbReference type="EMBL" id="MBB4663561.1"/>
    </source>
</evidence>
<proteinExistence type="inferred from homology"/>
<keyword evidence="11" id="KW-1185">Reference proteome</keyword>
<evidence type="ECO:0000313" key="11">
    <source>
        <dbReference type="Proteomes" id="UP000585272"/>
    </source>
</evidence>
<keyword evidence="2 7" id="KW-0813">Transport</keyword>
<dbReference type="Pfam" id="PF12911">
    <property type="entry name" value="OppC_N"/>
    <property type="match status" value="1"/>
</dbReference>
<evidence type="ECO:0000256" key="5">
    <source>
        <dbReference type="ARBA" id="ARBA00022989"/>
    </source>
</evidence>
<feature type="transmembrane region" description="Helical" evidence="7">
    <location>
        <begin position="141"/>
        <end position="163"/>
    </location>
</feature>
<dbReference type="InterPro" id="IPR050366">
    <property type="entry name" value="BP-dependent_transpt_permease"/>
</dbReference>
<dbReference type="AlphaFoldDB" id="A0A840IH54"/>
<keyword evidence="6 7" id="KW-0472">Membrane</keyword>
<keyword evidence="5 7" id="KW-1133">Transmembrane helix</keyword>
<dbReference type="Proteomes" id="UP000585272">
    <property type="component" value="Unassembled WGS sequence"/>
</dbReference>
<evidence type="ECO:0000256" key="2">
    <source>
        <dbReference type="ARBA" id="ARBA00022448"/>
    </source>
</evidence>
<evidence type="ECO:0000256" key="4">
    <source>
        <dbReference type="ARBA" id="ARBA00022692"/>
    </source>
</evidence>
<feature type="transmembrane region" description="Helical" evidence="7">
    <location>
        <begin position="311"/>
        <end position="337"/>
    </location>
</feature>
<dbReference type="GO" id="GO:0005886">
    <property type="term" value="C:plasma membrane"/>
    <property type="evidence" value="ECO:0007669"/>
    <property type="project" value="UniProtKB-SubCell"/>
</dbReference>
<keyword evidence="3" id="KW-1003">Cell membrane</keyword>
<dbReference type="RefSeq" id="WP_183343283.1">
    <property type="nucleotide sequence ID" value="NZ_JACHNU010000004.1"/>
</dbReference>
<dbReference type="InterPro" id="IPR035906">
    <property type="entry name" value="MetI-like_sf"/>
</dbReference>
<feature type="transmembrane region" description="Helical" evidence="7">
    <location>
        <begin position="265"/>
        <end position="291"/>
    </location>
</feature>
<accession>A0A840IH54</accession>
<name>A0A840IH54_9ACTN</name>
<dbReference type="Pfam" id="PF00528">
    <property type="entry name" value="BPD_transp_1"/>
    <property type="match status" value="1"/>
</dbReference>
<dbReference type="PANTHER" id="PTHR43386">
    <property type="entry name" value="OLIGOPEPTIDE TRANSPORT SYSTEM PERMEASE PROTEIN APPC"/>
    <property type="match status" value="1"/>
</dbReference>
<dbReference type="PANTHER" id="PTHR43386:SF1">
    <property type="entry name" value="D,D-DIPEPTIDE TRANSPORT SYSTEM PERMEASE PROTEIN DDPC-RELATED"/>
    <property type="match status" value="1"/>
</dbReference>
<sequence length="371" mass="38868">MAIDPATPDTTGTGAIREAGGDVPAAVGPDGRPAAGIGPYRLGLRRLRRNKVALAFGALFLVIVVLCLAAPLYADHVAHTGPNDNHVTEQVTVRGEQKDVVSPAGLPIGPTWQGRFLLGADQNGRDLAVRLLYGGRNSLQVGFVATLITMVLATIVGICAGYFRGAVDGVLARILDLIWAYPVVLLGIALGTSLALGGITIGPLELSGNSLYVPAAIIGIVYIPYVAKPIRGQVLGLREKEFVDAARVQGASSLHIMSREILPNVASTLIVFLPLMVANAILLEAALSYLGAGIQPPNPSWGTMISDGIRLIPSAIHLTFVPGAMLVLAVLGINVFGDGVRDALDPRARVRISAAREEKISDEAMEATVEH</sequence>
<dbReference type="InterPro" id="IPR000515">
    <property type="entry name" value="MetI-like"/>
</dbReference>
<feature type="transmembrane region" description="Helical" evidence="7">
    <location>
        <begin position="211"/>
        <end position="227"/>
    </location>
</feature>
<dbReference type="CDD" id="cd06261">
    <property type="entry name" value="TM_PBP2"/>
    <property type="match status" value="1"/>
</dbReference>
<comment type="subcellular location">
    <subcellularLocation>
        <location evidence="1 7">Cell membrane</location>
        <topology evidence="1 7">Multi-pass membrane protein</topology>
    </subcellularLocation>
</comment>
<evidence type="ECO:0000256" key="7">
    <source>
        <dbReference type="RuleBase" id="RU363032"/>
    </source>
</evidence>
<comment type="similarity">
    <text evidence="7">Belongs to the binding-protein-dependent transport system permease family.</text>
</comment>
<comment type="caution">
    <text evidence="10">The sequence shown here is derived from an EMBL/GenBank/DDBJ whole genome shotgun (WGS) entry which is preliminary data.</text>
</comment>
<evidence type="ECO:0000256" key="8">
    <source>
        <dbReference type="SAM" id="MobiDB-lite"/>
    </source>
</evidence>
<dbReference type="EMBL" id="JACHNU010000004">
    <property type="protein sequence ID" value="MBB4663561.1"/>
    <property type="molecule type" value="Genomic_DNA"/>
</dbReference>
<dbReference type="GO" id="GO:0055085">
    <property type="term" value="P:transmembrane transport"/>
    <property type="evidence" value="ECO:0007669"/>
    <property type="project" value="InterPro"/>
</dbReference>
<dbReference type="SUPFAM" id="SSF161098">
    <property type="entry name" value="MetI-like"/>
    <property type="match status" value="1"/>
</dbReference>
<dbReference type="Gene3D" id="1.10.3720.10">
    <property type="entry name" value="MetI-like"/>
    <property type="match status" value="1"/>
</dbReference>
<evidence type="ECO:0000256" key="3">
    <source>
        <dbReference type="ARBA" id="ARBA00022475"/>
    </source>
</evidence>
<feature type="region of interest" description="Disordered" evidence="8">
    <location>
        <begin position="1"/>
        <end position="30"/>
    </location>
</feature>
<organism evidence="10 11">
    <name type="scientific">Conexibacter arvalis</name>
    <dbReference type="NCBI Taxonomy" id="912552"/>
    <lineage>
        <taxon>Bacteria</taxon>
        <taxon>Bacillati</taxon>
        <taxon>Actinomycetota</taxon>
        <taxon>Thermoleophilia</taxon>
        <taxon>Solirubrobacterales</taxon>
        <taxon>Conexibacteraceae</taxon>
        <taxon>Conexibacter</taxon>
    </lineage>
</organism>
<evidence type="ECO:0000259" key="9">
    <source>
        <dbReference type="PROSITE" id="PS50928"/>
    </source>
</evidence>
<feature type="domain" description="ABC transmembrane type-1" evidence="9">
    <location>
        <begin position="135"/>
        <end position="337"/>
    </location>
</feature>
<dbReference type="InterPro" id="IPR025966">
    <property type="entry name" value="OppC_N"/>
</dbReference>
<keyword evidence="4 7" id="KW-0812">Transmembrane</keyword>
<feature type="transmembrane region" description="Helical" evidence="7">
    <location>
        <begin position="52"/>
        <end position="74"/>
    </location>
</feature>
<gene>
    <name evidence="10" type="ORF">BDZ31_003156</name>
</gene>
<reference evidence="10 11" key="1">
    <citation type="submission" date="2020-08" db="EMBL/GenBank/DDBJ databases">
        <title>Genomic Encyclopedia of Archaeal and Bacterial Type Strains, Phase II (KMG-II): from individual species to whole genera.</title>
        <authorList>
            <person name="Goeker M."/>
        </authorList>
    </citation>
    <scope>NUCLEOTIDE SEQUENCE [LARGE SCALE GENOMIC DNA]</scope>
    <source>
        <strain evidence="10 11">DSM 23288</strain>
    </source>
</reference>
<evidence type="ECO:0000256" key="1">
    <source>
        <dbReference type="ARBA" id="ARBA00004651"/>
    </source>
</evidence>
<protein>
    <submittedName>
        <fullName evidence="10">Peptide/nickel transport system permease protein</fullName>
    </submittedName>
</protein>
<feature type="transmembrane region" description="Helical" evidence="7">
    <location>
        <begin position="175"/>
        <end position="199"/>
    </location>
</feature>
<evidence type="ECO:0000256" key="6">
    <source>
        <dbReference type="ARBA" id="ARBA00023136"/>
    </source>
</evidence>
<dbReference type="PROSITE" id="PS50928">
    <property type="entry name" value="ABC_TM1"/>
    <property type="match status" value="1"/>
</dbReference>